<comment type="caution">
    <text evidence="1">The sequence shown here is derived from an EMBL/GenBank/DDBJ whole genome shotgun (WGS) entry which is preliminary data.</text>
</comment>
<evidence type="ECO:0000313" key="1">
    <source>
        <dbReference type="EMBL" id="KAJ4429285.1"/>
    </source>
</evidence>
<dbReference type="EMBL" id="JAJSOF020000036">
    <property type="protein sequence ID" value="KAJ4429285.1"/>
    <property type="molecule type" value="Genomic_DNA"/>
</dbReference>
<evidence type="ECO:0000313" key="2">
    <source>
        <dbReference type="Proteomes" id="UP001148838"/>
    </source>
</evidence>
<accession>A0ABQ8S6B0</accession>
<sequence length="222" mass="25399">MEEMLLKWLSTAPCNIKELQMIVAGHSFIPPDRVFGNTESQLKRMAIIIINPKEYDTVFSTSGKVFNLGTDYPVLDWKTSVEHVIKPIERHYKFNVAKGISITRHHGNLLVGGEQFYKIDSIFSLAKSVFKKGKSISMMKSEVISAGSVAVKKEKLQDVNKLIRKHFGDDWLQNENLVLYKNVLQASKESKNHEQSEAEDFCEYHEESANLHIKKKSFIIAR</sequence>
<name>A0ABQ8S6B0_PERAM</name>
<organism evidence="1 2">
    <name type="scientific">Periplaneta americana</name>
    <name type="common">American cockroach</name>
    <name type="synonym">Blatta americana</name>
    <dbReference type="NCBI Taxonomy" id="6978"/>
    <lineage>
        <taxon>Eukaryota</taxon>
        <taxon>Metazoa</taxon>
        <taxon>Ecdysozoa</taxon>
        <taxon>Arthropoda</taxon>
        <taxon>Hexapoda</taxon>
        <taxon>Insecta</taxon>
        <taxon>Pterygota</taxon>
        <taxon>Neoptera</taxon>
        <taxon>Polyneoptera</taxon>
        <taxon>Dictyoptera</taxon>
        <taxon>Blattodea</taxon>
        <taxon>Blattoidea</taxon>
        <taxon>Blattidae</taxon>
        <taxon>Blattinae</taxon>
        <taxon>Periplaneta</taxon>
    </lineage>
</organism>
<dbReference type="Proteomes" id="UP001148838">
    <property type="component" value="Unassembled WGS sequence"/>
</dbReference>
<gene>
    <name evidence="1" type="ORF">ANN_26289</name>
</gene>
<protein>
    <submittedName>
        <fullName evidence="1">Uncharacterized protein</fullName>
    </submittedName>
</protein>
<reference evidence="1 2" key="1">
    <citation type="journal article" date="2022" name="Allergy">
        <title>Genome assembly and annotation of Periplaneta americana reveal a comprehensive cockroach allergen profile.</title>
        <authorList>
            <person name="Wang L."/>
            <person name="Xiong Q."/>
            <person name="Saelim N."/>
            <person name="Wang L."/>
            <person name="Nong W."/>
            <person name="Wan A.T."/>
            <person name="Shi M."/>
            <person name="Liu X."/>
            <person name="Cao Q."/>
            <person name="Hui J.H.L."/>
            <person name="Sookrung N."/>
            <person name="Leung T.F."/>
            <person name="Tungtrongchitr A."/>
            <person name="Tsui S.K.W."/>
        </authorList>
    </citation>
    <scope>NUCLEOTIDE SEQUENCE [LARGE SCALE GENOMIC DNA]</scope>
    <source>
        <strain evidence="1">PWHHKU_190912</strain>
    </source>
</reference>
<proteinExistence type="predicted"/>
<keyword evidence="2" id="KW-1185">Reference proteome</keyword>